<protein>
    <submittedName>
        <fullName evidence="2">Uncharacterized protein</fullName>
    </submittedName>
</protein>
<dbReference type="Proteomes" id="UP000054047">
    <property type="component" value="Unassembled WGS sequence"/>
</dbReference>
<keyword evidence="3" id="KW-1185">Reference proteome</keyword>
<feature type="non-terminal residue" evidence="2">
    <location>
        <position position="391"/>
    </location>
</feature>
<organism evidence="2 3">
    <name type="scientific">Ancylostoma duodenale</name>
    <dbReference type="NCBI Taxonomy" id="51022"/>
    <lineage>
        <taxon>Eukaryota</taxon>
        <taxon>Metazoa</taxon>
        <taxon>Ecdysozoa</taxon>
        <taxon>Nematoda</taxon>
        <taxon>Chromadorea</taxon>
        <taxon>Rhabditida</taxon>
        <taxon>Rhabditina</taxon>
        <taxon>Rhabditomorpha</taxon>
        <taxon>Strongyloidea</taxon>
        <taxon>Ancylostomatidae</taxon>
        <taxon>Ancylostomatinae</taxon>
        <taxon>Ancylostoma</taxon>
    </lineage>
</organism>
<evidence type="ECO:0000313" key="3">
    <source>
        <dbReference type="Proteomes" id="UP000054047"/>
    </source>
</evidence>
<accession>A0A0C2BM42</accession>
<feature type="region of interest" description="Disordered" evidence="1">
    <location>
        <begin position="71"/>
        <end position="90"/>
    </location>
</feature>
<evidence type="ECO:0000313" key="2">
    <source>
        <dbReference type="EMBL" id="KIH44843.1"/>
    </source>
</evidence>
<dbReference type="AlphaFoldDB" id="A0A0C2BM42"/>
<dbReference type="OrthoDB" id="5868531at2759"/>
<proteinExistence type="predicted"/>
<gene>
    <name evidence="2" type="ORF">ANCDUO_25124</name>
</gene>
<reference evidence="2 3" key="1">
    <citation type="submission" date="2013-12" db="EMBL/GenBank/DDBJ databases">
        <title>Draft genome of the parsitic nematode Ancylostoma duodenale.</title>
        <authorList>
            <person name="Mitreva M."/>
        </authorList>
    </citation>
    <scope>NUCLEOTIDE SEQUENCE [LARGE SCALE GENOMIC DNA]</scope>
    <source>
        <strain evidence="2 3">Zhejiang</strain>
    </source>
</reference>
<name>A0A0C2BM42_9BILA</name>
<dbReference type="EMBL" id="KN775190">
    <property type="protein sequence ID" value="KIH44843.1"/>
    <property type="molecule type" value="Genomic_DNA"/>
</dbReference>
<sequence>MRMIPTTTTSPKPTVPAATTKFPISTSPTIKLAPISTLMPTPPVTTIKLLIIISPSVPSLINSKPTEFRIGTAPISTPTPKPTIPQTIPGPKPMFPTPTPLKIIAPIVPVVPPKTTPAPTSRAIITASILAAPPKTTTASTSPAITITPATFVPSSIIKSEYSTPYISAPYNPQIDDLKDSKNVPDSPQYYTTAQPFGNSYTKIENRIEPPQASSPAKIPQITIPPNLDYQNIRRTFNNACIRQYLSNQKMFELSRADPTWTARTLLGLDDVVATLSSNDLLVTRCKKMEVTHVYENHEVNNTYYDLLPVLVEDQLWFSIPGANDLIQTAVEVPCPYLSIQHPKQTQRLLPPNLLGHDNARPFIFNAPPIYHQISQNFALTTRLQIQHLQQ</sequence>
<feature type="compositionally biased region" description="Pro residues" evidence="1">
    <location>
        <begin position="77"/>
        <end position="90"/>
    </location>
</feature>
<evidence type="ECO:0000256" key="1">
    <source>
        <dbReference type="SAM" id="MobiDB-lite"/>
    </source>
</evidence>